<dbReference type="EC" id="2.4.-.-" evidence="5"/>
<keyword evidence="1 5" id="KW-0328">Glycosyltransferase</keyword>
<dbReference type="InterPro" id="IPR028098">
    <property type="entry name" value="Glyco_trans_4-like_N"/>
</dbReference>
<dbReference type="Gene3D" id="3.40.50.2000">
    <property type="entry name" value="Glycogen Phosphorylase B"/>
    <property type="match status" value="2"/>
</dbReference>
<name>A0A1X2ZYS0_BIFAD</name>
<keyword evidence="2 4" id="KW-0808">Transferase</keyword>
<sequence length="377" mass="42402">MRQRVVFIVETVGGGVRTHVLQLLKNLDPERYELTLIYGERYDHVFESQREELAKHVTLILDSNLVRSAGLRASWKAVKSLRATLRRIKPDIVHCHSSIAGLVGRAAAKLEHVPKIFYTPHAYAFDAPEFSAKKRAVFGLAERVMSRWATTRTFNVSDGEYRSALRHHIDKPSKFAVIYNGVPELQLPTRAESRHRLGLDDLVPQDVPIVGVAAWLDARKDPMTFVRIAERVHDDGRNAHFVYIGSGELQDQVRDFVASHHLEGFVHLLGYRQDTSLLVRAFNVYLLPSLYEGMPYSLLESLCAGVPIVATRTTGNDEVVLPGVNGELFAVGDVAQGAAAVEKLLDDSPTFEAVKDTYRQRFTEGAMIRRITEEYEQ</sequence>
<dbReference type="Proteomes" id="UP000193208">
    <property type="component" value="Unassembled WGS sequence"/>
</dbReference>
<evidence type="ECO:0000256" key="1">
    <source>
        <dbReference type="ARBA" id="ARBA00022676"/>
    </source>
</evidence>
<dbReference type="SUPFAM" id="SSF53756">
    <property type="entry name" value="UDP-Glycosyltransferase/glycogen phosphorylase"/>
    <property type="match status" value="1"/>
</dbReference>
<dbReference type="GO" id="GO:0016757">
    <property type="term" value="F:glycosyltransferase activity"/>
    <property type="evidence" value="ECO:0007669"/>
    <property type="project" value="UniProtKB-KW"/>
</dbReference>
<dbReference type="Proteomes" id="UP000193179">
    <property type="component" value="Chromosome"/>
</dbReference>
<dbReference type="EMBL" id="CP133648">
    <property type="protein sequence ID" value="WNE85098.1"/>
    <property type="molecule type" value="Genomic_DNA"/>
</dbReference>
<dbReference type="RefSeq" id="WP_154240823.1">
    <property type="nucleotide sequence ID" value="NZ_CAXYMC010000017.1"/>
</dbReference>
<dbReference type="PANTHER" id="PTHR12526">
    <property type="entry name" value="GLYCOSYLTRANSFERASE"/>
    <property type="match status" value="1"/>
</dbReference>
<organism evidence="4 6">
    <name type="scientific">Bifidobacterium adolescentis</name>
    <dbReference type="NCBI Taxonomy" id="1680"/>
    <lineage>
        <taxon>Bacteria</taxon>
        <taxon>Bacillati</taxon>
        <taxon>Actinomycetota</taxon>
        <taxon>Actinomycetes</taxon>
        <taxon>Bifidobacteriales</taxon>
        <taxon>Bifidobacteriaceae</taxon>
        <taxon>Bifidobacterium</taxon>
    </lineage>
</organism>
<gene>
    <name evidence="4" type="ORF">AL0467_1555</name>
    <name evidence="5" type="ORF">B0703_08960</name>
</gene>
<dbReference type="Pfam" id="PF13692">
    <property type="entry name" value="Glyco_trans_1_4"/>
    <property type="match status" value="1"/>
</dbReference>
<evidence type="ECO:0000313" key="5">
    <source>
        <dbReference type="EMBL" id="WNE85098.1"/>
    </source>
</evidence>
<protein>
    <submittedName>
        <fullName evidence="4">Glycosyl transferase family 1</fullName>
    </submittedName>
    <submittedName>
        <fullName evidence="5">Glycosyltransferase</fullName>
        <ecNumber evidence="5">2.4.-.-</ecNumber>
    </submittedName>
</protein>
<reference evidence="5" key="2">
    <citation type="submission" date="2023-09" db="EMBL/GenBank/DDBJ databases">
        <title>Ecological and genomic based identification of the Bifidobacterium adolescentis prototype of the healthy human gut microbiota.</title>
        <authorList>
            <person name="Lugli G.A."/>
            <person name="Argentini C."/>
            <person name="Tarracchini C."/>
            <person name="Fontana F."/>
            <person name="Alessandri G."/>
            <person name="Mancabelli L."/>
            <person name="Milani C."/>
            <person name="Turroni F."/>
            <person name="Ventura M."/>
        </authorList>
    </citation>
    <scope>NUCLEOTIDE SEQUENCE</scope>
    <source>
        <strain evidence="5">703B</strain>
    </source>
</reference>
<dbReference type="EMBL" id="LNKI01000006">
    <property type="protein sequence ID" value="OSG99567.1"/>
    <property type="molecule type" value="Genomic_DNA"/>
</dbReference>
<evidence type="ECO:0000313" key="6">
    <source>
        <dbReference type="Proteomes" id="UP000193208"/>
    </source>
</evidence>
<proteinExistence type="predicted"/>
<evidence type="ECO:0000256" key="2">
    <source>
        <dbReference type="ARBA" id="ARBA00022679"/>
    </source>
</evidence>
<feature type="domain" description="Glycosyltransferase subfamily 4-like N-terminal" evidence="3">
    <location>
        <begin position="14"/>
        <end position="182"/>
    </location>
</feature>
<dbReference type="Pfam" id="PF13439">
    <property type="entry name" value="Glyco_transf_4"/>
    <property type="match status" value="1"/>
</dbReference>
<evidence type="ECO:0000313" key="4">
    <source>
        <dbReference type="EMBL" id="OSG99567.1"/>
    </source>
</evidence>
<reference evidence="4 6" key="1">
    <citation type="journal article" date="2016" name="Sci. Rep.">
        <title>Evaluation of genetic diversity among strains of the human gut commensal Bifidobacterium adolescentis.</title>
        <authorList>
            <person name="Duranti S."/>
            <person name="Milani C."/>
            <person name="Lugli G.A."/>
            <person name="Mancabelli L."/>
            <person name="Turroni F."/>
            <person name="Ferrario C."/>
            <person name="Mangifesta M."/>
            <person name="Viappiani A."/>
            <person name="Sanchez B."/>
            <person name="Margolles A."/>
            <person name="van Sinderen D."/>
            <person name="Ventura M."/>
        </authorList>
    </citation>
    <scope>NUCLEOTIDE SEQUENCE [LARGE SCALE GENOMIC DNA]</scope>
    <source>
        <strain evidence="5">703B</strain>
        <strain evidence="4 6">AL46-7</strain>
    </source>
</reference>
<evidence type="ECO:0000259" key="3">
    <source>
        <dbReference type="Pfam" id="PF13439"/>
    </source>
</evidence>
<accession>A0A1X2ZYS0</accession>
<dbReference type="AlphaFoldDB" id="A0A1X2ZYS0"/>